<evidence type="ECO:0000256" key="2">
    <source>
        <dbReference type="ARBA" id="ARBA00022821"/>
    </source>
</evidence>
<keyword evidence="1" id="KW-0677">Repeat</keyword>
<evidence type="ECO:0000259" key="3">
    <source>
        <dbReference type="Pfam" id="PF00931"/>
    </source>
</evidence>
<dbReference type="PANTHER" id="PTHR23155:SF1137">
    <property type="entry name" value="OS08G0387700 PROTEIN"/>
    <property type="match status" value="1"/>
</dbReference>
<dbReference type="InterPro" id="IPR044974">
    <property type="entry name" value="Disease_R_plants"/>
</dbReference>
<dbReference type="InterPro" id="IPR002182">
    <property type="entry name" value="NB-ARC"/>
</dbReference>
<evidence type="ECO:0000256" key="1">
    <source>
        <dbReference type="ARBA" id="ARBA00022737"/>
    </source>
</evidence>
<organism evidence="6">
    <name type="scientific">Oryza glumipatula</name>
    <dbReference type="NCBI Taxonomy" id="40148"/>
    <lineage>
        <taxon>Eukaryota</taxon>
        <taxon>Viridiplantae</taxon>
        <taxon>Streptophyta</taxon>
        <taxon>Embryophyta</taxon>
        <taxon>Tracheophyta</taxon>
        <taxon>Spermatophyta</taxon>
        <taxon>Magnoliopsida</taxon>
        <taxon>Liliopsida</taxon>
        <taxon>Poales</taxon>
        <taxon>Poaceae</taxon>
        <taxon>BOP clade</taxon>
        <taxon>Oryzoideae</taxon>
        <taxon>Oryzeae</taxon>
        <taxon>Oryzinae</taxon>
        <taxon>Oryza</taxon>
    </lineage>
</organism>
<proteinExistence type="predicted"/>
<feature type="domain" description="NB-ARC" evidence="3">
    <location>
        <begin position="190"/>
        <end position="266"/>
    </location>
</feature>
<sequence>MEVYHKIDESFDCRAMVSVSRTPDIKKLLRDLLFQINKSEHEMSKEWEMEQLIPTLRDNLKDKSHRKFASSHLILTHACSHRLLCCPASRAGWSLSTIPASPAPSSPYIFALFDLTASVALPLPCCPPIPLLITTSVELPSPCRPPIPLLIAPPPMTIPLKWELTQHDLKWNVKLQCSNLTNATPKTFPRRYFVIIDDIWSTDAWKQLKSALPANDNKSRIITTTRIRDVAKSCCHDFVGHMYEAMPLSEENSFKLFFRRVFSSEDCPKHLMEAASVILKKCGGLPLAIISIAGLLSNKSPTVEAWTKINNSISSMIEKDSPVDKMKRILFLSYFDLPQHLKTCLLYLSVFPEDSKIDPRRLIRLWVAEGLILGHIRECMEQLGENYLCELINRSMIQPIKIGADGTTVKICRIHDVVLDFIVLQAKEENFVTISNKFRRLSLQSGFSEGSEMPKASKDLSHLRSLHMFEYGSLPVVPSEFAKCRVLRVLDIKVHPEENYIKHVGHFCELRYLRIVGGIRELPEHIGKLQHLQTLHLEETRIEKLPASIVQLQKLVHLLIPFGVPLPDGIGNLQALEVLSNIDLDRASVKSVYGLGELSKLREVGIWSPKPDNDNSGEDHRTACISSVSKLVKFSLQSLRVEGGLSSSDGIASWMTSCGFISPLRRLILYDEFPTIPSQIASFVNLTRLRITVGGVGGLEILASLPMLQSLTLDTNSGIPNLRQVISGEGFQNLRKFYFQSWYSVVGLMFEPGAMPKLQRLKIFLYARWQLVVVQGGLVVGLNHLSALKSIALGLDCNGAVADMESLEDEFRAAAVSHPNHPTLEIRK</sequence>
<dbReference type="eggNOG" id="KOG4658">
    <property type="taxonomic scope" value="Eukaryota"/>
</dbReference>
<feature type="domain" description="Disease resistance R13L4/SHOC-2-like LRR" evidence="5">
    <location>
        <begin position="462"/>
        <end position="824"/>
    </location>
</feature>
<dbReference type="Gene3D" id="3.80.10.10">
    <property type="entry name" value="Ribonuclease Inhibitor"/>
    <property type="match status" value="1"/>
</dbReference>
<dbReference type="InterPro" id="IPR058922">
    <property type="entry name" value="WHD_DRP"/>
</dbReference>
<dbReference type="Proteomes" id="UP000026961">
    <property type="component" value="Chromosome 2"/>
</dbReference>
<dbReference type="AlphaFoldDB" id="A0A0D9YQA8"/>
<dbReference type="InterPro" id="IPR055414">
    <property type="entry name" value="LRR_R13L4/SHOC2-like"/>
</dbReference>
<dbReference type="InterPro" id="IPR027417">
    <property type="entry name" value="P-loop_NTPase"/>
</dbReference>
<dbReference type="Gene3D" id="3.40.50.300">
    <property type="entry name" value="P-loop containing nucleotide triphosphate hydrolases"/>
    <property type="match status" value="1"/>
</dbReference>
<dbReference type="Pfam" id="PF23598">
    <property type="entry name" value="LRR_14"/>
    <property type="match status" value="1"/>
</dbReference>
<dbReference type="Pfam" id="PF23559">
    <property type="entry name" value="WHD_DRP"/>
    <property type="match status" value="1"/>
</dbReference>
<evidence type="ECO:0000313" key="7">
    <source>
        <dbReference type="Proteomes" id="UP000026961"/>
    </source>
</evidence>
<dbReference type="InterPro" id="IPR032675">
    <property type="entry name" value="LRR_dom_sf"/>
</dbReference>
<accession>A0A0D9YQA8</accession>
<protein>
    <submittedName>
        <fullName evidence="6">Uncharacterized protein</fullName>
    </submittedName>
</protein>
<dbReference type="InterPro" id="IPR036388">
    <property type="entry name" value="WH-like_DNA-bd_sf"/>
</dbReference>
<dbReference type="EnsemblPlants" id="OGLUM02G11810.1">
    <property type="protein sequence ID" value="OGLUM02G11810.1"/>
    <property type="gene ID" value="OGLUM02G11810"/>
</dbReference>
<dbReference type="Gene3D" id="1.10.10.10">
    <property type="entry name" value="Winged helix-like DNA-binding domain superfamily/Winged helix DNA-binding domain"/>
    <property type="match status" value="1"/>
</dbReference>
<reference evidence="6" key="2">
    <citation type="submission" date="2018-05" db="EMBL/GenBank/DDBJ databases">
        <title>OgluRS3 (Oryza glumaepatula Reference Sequence Version 3).</title>
        <authorList>
            <person name="Zhang J."/>
            <person name="Kudrna D."/>
            <person name="Lee S."/>
            <person name="Talag J."/>
            <person name="Welchert J."/>
            <person name="Wing R.A."/>
        </authorList>
    </citation>
    <scope>NUCLEOTIDE SEQUENCE [LARGE SCALE GENOMIC DNA]</scope>
</reference>
<evidence type="ECO:0000313" key="6">
    <source>
        <dbReference type="EnsemblPlants" id="OGLUM02G11810.1"/>
    </source>
</evidence>
<dbReference type="InterPro" id="IPR042197">
    <property type="entry name" value="Apaf_helical"/>
</dbReference>
<dbReference type="GO" id="GO:0043531">
    <property type="term" value="F:ADP binding"/>
    <property type="evidence" value="ECO:0007669"/>
    <property type="project" value="InterPro"/>
</dbReference>
<dbReference type="GO" id="GO:0002758">
    <property type="term" value="P:innate immune response-activating signaling pathway"/>
    <property type="evidence" value="ECO:0007669"/>
    <property type="project" value="UniProtKB-ARBA"/>
</dbReference>
<feature type="domain" description="Disease resistance protein winged helix" evidence="4">
    <location>
        <begin position="350"/>
        <end position="422"/>
    </location>
</feature>
<name>A0A0D9YQA8_9ORYZ</name>
<dbReference type="GO" id="GO:0009626">
    <property type="term" value="P:plant-type hypersensitive response"/>
    <property type="evidence" value="ECO:0007669"/>
    <property type="project" value="UniProtKB-ARBA"/>
</dbReference>
<reference evidence="6" key="1">
    <citation type="submission" date="2015-04" db="UniProtKB">
        <authorList>
            <consortium name="EnsemblPlants"/>
        </authorList>
    </citation>
    <scope>IDENTIFICATION</scope>
</reference>
<dbReference type="SUPFAM" id="SSF52540">
    <property type="entry name" value="P-loop containing nucleoside triphosphate hydrolases"/>
    <property type="match status" value="1"/>
</dbReference>
<dbReference type="GO" id="GO:0042742">
    <property type="term" value="P:defense response to bacterium"/>
    <property type="evidence" value="ECO:0007669"/>
    <property type="project" value="UniProtKB-ARBA"/>
</dbReference>
<evidence type="ECO:0000259" key="5">
    <source>
        <dbReference type="Pfam" id="PF23598"/>
    </source>
</evidence>
<keyword evidence="2" id="KW-0611">Plant defense</keyword>
<keyword evidence="7" id="KW-1185">Reference proteome</keyword>
<dbReference type="Gramene" id="OGLUM02G11810.1">
    <property type="protein sequence ID" value="OGLUM02G11810.1"/>
    <property type="gene ID" value="OGLUM02G11810"/>
</dbReference>
<dbReference type="Pfam" id="PF00931">
    <property type="entry name" value="NB-ARC"/>
    <property type="match status" value="1"/>
</dbReference>
<dbReference type="FunFam" id="1.10.10.10:FF:000322">
    <property type="entry name" value="Probable disease resistance protein At1g63360"/>
    <property type="match status" value="1"/>
</dbReference>
<dbReference type="SUPFAM" id="SSF52058">
    <property type="entry name" value="L domain-like"/>
    <property type="match status" value="1"/>
</dbReference>
<evidence type="ECO:0000259" key="4">
    <source>
        <dbReference type="Pfam" id="PF23559"/>
    </source>
</evidence>
<dbReference type="PANTHER" id="PTHR23155">
    <property type="entry name" value="DISEASE RESISTANCE PROTEIN RP"/>
    <property type="match status" value="1"/>
</dbReference>
<dbReference type="Gene3D" id="1.10.8.430">
    <property type="entry name" value="Helical domain of apoptotic protease-activating factors"/>
    <property type="match status" value="1"/>
</dbReference>